<accession>A0A7D5KQY2</accession>
<organism evidence="2 3">
    <name type="scientific">Natrinema halophilum</name>
    <dbReference type="NCBI Taxonomy" id="1699371"/>
    <lineage>
        <taxon>Archaea</taxon>
        <taxon>Methanobacteriati</taxon>
        <taxon>Methanobacteriota</taxon>
        <taxon>Stenosarchaea group</taxon>
        <taxon>Halobacteria</taxon>
        <taxon>Halobacteriales</taxon>
        <taxon>Natrialbaceae</taxon>
        <taxon>Natrinema</taxon>
    </lineage>
</organism>
<dbReference type="RefSeq" id="WP_179259646.1">
    <property type="nucleotide sequence ID" value="NZ_CP058601.1"/>
</dbReference>
<dbReference type="Proteomes" id="UP000509241">
    <property type="component" value="Chromosome"/>
</dbReference>
<dbReference type="AlphaFoldDB" id="A0A7D5KQY2"/>
<keyword evidence="3" id="KW-1185">Reference proteome</keyword>
<evidence type="ECO:0000313" key="2">
    <source>
        <dbReference type="EMBL" id="QLG47904.1"/>
    </source>
</evidence>
<gene>
    <name evidence="2" type="ORF">HYG82_03105</name>
</gene>
<evidence type="ECO:0000256" key="1">
    <source>
        <dbReference type="SAM" id="MobiDB-lite"/>
    </source>
</evidence>
<dbReference type="GeneID" id="56032246"/>
<sequence length="124" mass="14213">MTDTNGPHHDFEGIVGWETDEARAESVDDDRCVWCKWPRDEWDDDVDAHEIDTGEVVCSNCLGDQRRYKRTVTFDLFYPGHWADDDQNEAIGEKYGDLLEAAGVGNHISRISNANRYEVMSDDE</sequence>
<feature type="region of interest" description="Disordered" evidence="1">
    <location>
        <begin position="1"/>
        <end position="26"/>
    </location>
</feature>
<protein>
    <submittedName>
        <fullName evidence="2">Uncharacterized protein</fullName>
    </submittedName>
</protein>
<name>A0A7D5KQY2_9EURY</name>
<evidence type="ECO:0000313" key="3">
    <source>
        <dbReference type="Proteomes" id="UP000509241"/>
    </source>
</evidence>
<dbReference type="KEGG" id="haly:HYG82_03105"/>
<proteinExistence type="predicted"/>
<feature type="compositionally biased region" description="Basic and acidic residues" evidence="1">
    <location>
        <begin position="1"/>
        <end position="12"/>
    </location>
</feature>
<dbReference type="EMBL" id="CP058601">
    <property type="protein sequence ID" value="QLG47904.1"/>
    <property type="molecule type" value="Genomic_DNA"/>
</dbReference>
<reference evidence="2 3" key="1">
    <citation type="submission" date="2020-07" db="EMBL/GenBank/DDBJ databases">
        <authorList>
            <person name="Cui H."/>
        </authorList>
    </citation>
    <scope>NUCLEOTIDE SEQUENCE [LARGE SCALE GENOMIC DNA]</scope>
    <source>
        <strain evidence="2 3">YPL8</strain>
    </source>
</reference>